<feature type="domain" description="Exportin-T C-terminal" evidence="2">
    <location>
        <begin position="44"/>
        <end position="184"/>
    </location>
</feature>
<evidence type="ECO:0000313" key="4">
    <source>
        <dbReference type="Proteomes" id="UP001237642"/>
    </source>
</evidence>
<comment type="subcellular location">
    <subcellularLocation>
        <location evidence="1">Nucleus</location>
    </subcellularLocation>
    <subcellularLocation>
        <location evidence="1">Cytoplasm</location>
    </subcellularLocation>
    <text evidence="1">Shuttles between the nucleus and the cytoplasm.</text>
</comment>
<keyword evidence="1" id="KW-0820">tRNA-binding</keyword>
<dbReference type="GO" id="GO:0000049">
    <property type="term" value="F:tRNA binding"/>
    <property type="evidence" value="ECO:0007669"/>
    <property type="project" value="UniProtKB-UniRule"/>
</dbReference>
<gene>
    <name evidence="3" type="ORF">POM88_013538</name>
</gene>
<evidence type="ECO:0000256" key="1">
    <source>
        <dbReference type="RuleBase" id="RU366037"/>
    </source>
</evidence>
<dbReference type="GO" id="GO:0071528">
    <property type="term" value="P:tRNA re-export from nucleus"/>
    <property type="evidence" value="ECO:0007669"/>
    <property type="project" value="UniProtKB-UniRule"/>
</dbReference>
<proteinExistence type="inferred from homology"/>
<dbReference type="PANTHER" id="PTHR15952:SF11">
    <property type="entry name" value="EXPORTIN-T"/>
    <property type="match status" value="1"/>
</dbReference>
<dbReference type="InterPro" id="IPR045546">
    <property type="entry name" value="Exportin-T_C"/>
</dbReference>
<dbReference type="GO" id="GO:0005737">
    <property type="term" value="C:cytoplasm"/>
    <property type="evidence" value="ECO:0007669"/>
    <property type="project" value="UniProtKB-SubCell"/>
</dbReference>
<dbReference type="AlphaFoldDB" id="A0AAD8J216"/>
<dbReference type="GO" id="GO:0016363">
    <property type="term" value="C:nuclear matrix"/>
    <property type="evidence" value="ECO:0007669"/>
    <property type="project" value="TreeGrafter"/>
</dbReference>
<dbReference type="GO" id="GO:0005643">
    <property type="term" value="C:nuclear pore"/>
    <property type="evidence" value="ECO:0007669"/>
    <property type="project" value="TreeGrafter"/>
</dbReference>
<sequence>MLSYVFVAKSSHTTSFGALSAIGPSPAMNSGEPLLCKLVAENGSHIFEAIGLLIGMEDVPVEKQTDFLSSLLSPLCQQIEALIANAKVQNPEESPAKIWNIQQIIMAINALSKGFSERLVTASRPAIGLMFKKTLDVLLQILVIFPKIESLRYKVTSFVHRMVDTLGASVFPYLPKALEQLLAERDRLLLIIQGSLLCPFRTDGTACLYYKTSSLQAT</sequence>
<evidence type="ECO:0000313" key="3">
    <source>
        <dbReference type="EMBL" id="KAK1394482.1"/>
    </source>
</evidence>
<dbReference type="PANTHER" id="PTHR15952">
    <property type="entry name" value="EXPORTIN-T/LOS1"/>
    <property type="match status" value="1"/>
</dbReference>
<keyword evidence="1" id="KW-0963">Cytoplasm</keyword>
<protein>
    <recommendedName>
        <fullName evidence="1">Exportin-T</fullName>
    </recommendedName>
    <alternativeName>
        <fullName evidence="1">Exportin(tRNA)</fullName>
    </alternativeName>
    <alternativeName>
        <fullName evidence="1">tRNA exportin</fullName>
    </alternativeName>
</protein>
<dbReference type="EMBL" id="JAUIZM010000003">
    <property type="protein sequence ID" value="KAK1394482.1"/>
    <property type="molecule type" value="Genomic_DNA"/>
</dbReference>
<dbReference type="InterPro" id="IPR040017">
    <property type="entry name" value="XPOT"/>
</dbReference>
<dbReference type="InterPro" id="IPR011989">
    <property type="entry name" value="ARM-like"/>
</dbReference>
<dbReference type="Proteomes" id="UP001237642">
    <property type="component" value="Unassembled WGS sequence"/>
</dbReference>
<accession>A0AAD8J216</accession>
<dbReference type="Pfam" id="PF19282">
    <property type="entry name" value="Exportin-T"/>
    <property type="match status" value="1"/>
</dbReference>
<name>A0AAD8J216_9APIA</name>
<keyword evidence="1" id="KW-0813">Transport</keyword>
<comment type="function">
    <text evidence="1">tRNA nucleus export receptor which facilitates tRNA translocation across the nuclear pore complex.</text>
</comment>
<keyword evidence="4" id="KW-1185">Reference proteome</keyword>
<comment type="caution">
    <text evidence="3">The sequence shown here is derived from an EMBL/GenBank/DDBJ whole genome shotgun (WGS) entry which is preliminary data.</text>
</comment>
<comment type="similarity">
    <text evidence="1">Belongs to the exportin family.</text>
</comment>
<reference evidence="3" key="2">
    <citation type="submission" date="2023-05" db="EMBL/GenBank/DDBJ databases">
        <authorList>
            <person name="Schelkunov M.I."/>
        </authorList>
    </citation>
    <scope>NUCLEOTIDE SEQUENCE</scope>
    <source>
        <strain evidence="3">Hsosn_3</strain>
        <tissue evidence="3">Leaf</tissue>
    </source>
</reference>
<keyword evidence="1" id="KW-0539">Nucleus</keyword>
<organism evidence="3 4">
    <name type="scientific">Heracleum sosnowskyi</name>
    <dbReference type="NCBI Taxonomy" id="360622"/>
    <lineage>
        <taxon>Eukaryota</taxon>
        <taxon>Viridiplantae</taxon>
        <taxon>Streptophyta</taxon>
        <taxon>Embryophyta</taxon>
        <taxon>Tracheophyta</taxon>
        <taxon>Spermatophyta</taxon>
        <taxon>Magnoliopsida</taxon>
        <taxon>eudicotyledons</taxon>
        <taxon>Gunneridae</taxon>
        <taxon>Pentapetalae</taxon>
        <taxon>asterids</taxon>
        <taxon>campanulids</taxon>
        <taxon>Apiales</taxon>
        <taxon>Apiaceae</taxon>
        <taxon>Apioideae</taxon>
        <taxon>apioid superclade</taxon>
        <taxon>Tordylieae</taxon>
        <taxon>Tordyliinae</taxon>
        <taxon>Heracleum</taxon>
    </lineage>
</organism>
<keyword evidence="1" id="KW-0694">RNA-binding</keyword>
<dbReference type="Gene3D" id="1.25.10.10">
    <property type="entry name" value="Leucine-rich Repeat Variant"/>
    <property type="match status" value="1"/>
</dbReference>
<evidence type="ECO:0000259" key="2">
    <source>
        <dbReference type="Pfam" id="PF19282"/>
    </source>
</evidence>
<reference evidence="3" key="1">
    <citation type="submission" date="2023-02" db="EMBL/GenBank/DDBJ databases">
        <title>Genome of toxic invasive species Heracleum sosnowskyi carries increased number of genes despite the absence of recent whole-genome duplications.</title>
        <authorList>
            <person name="Schelkunov M."/>
            <person name="Shtratnikova V."/>
            <person name="Makarenko M."/>
            <person name="Klepikova A."/>
            <person name="Omelchenko D."/>
            <person name="Novikova G."/>
            <person name="Obukhova E."/>
            <person name="Bogdanov V."/>
            <person name="Penin A."/>
            <person name="Logacheva M."/>
        </authorList>
    </citation>
    <scope>NUCLEOTIDE SEQUENCE</scope>
    <source>
        <strain evidence="3">Hsosn_3</strain>
        <tissue evidence="3">Leaf</tissue>
    </source>
</reference>
<dbReference type="GO" id="GO:0031267">
    <property type="term" value="F:small GTPase binding"/>
    <property type="evidence" value="ECO:0007669"/>
    <property type="project" value="InterPro"/>
</dbReference>